<keyword evidence="5 6" id="KW-0349">Heme</keyword>
<dbReference type="InterPro" id="IPR002401">
    <property type="entry name" value="Cyt_P450_E_grp-I"/>
</dbReference>
<dbReference type="PRINTS" id="PR00463">
    <property type="entry name" value="EP450I"/>
</dbReference>
<protein>
    <submittedName>
        <fullName evidence="8">Cytochrome P450, E-class, group I</fullName>
    </submittedName>
</protein>
<dbReference type="GO" id="GO:0005506">
    <property type="term" value="F:iron ion binding"/>
    <property type="evidence" value="ECO:0007669"/>
    <property type="project" value="InterPro"/>
</dbReference>
<evidence type="ECO:0000256" key="4">
    <source>
        <dbReference type="ARBA" id="ARBA00023004"/>
    </source>
</evidence>
<dbReference type="VEuPathDB" id="FungiDB:PDIP_68470"/>
<dbReference type="GeneID" id="26235163"/>
<evidence type="ECO:0000313" key="8">
    <source>
        <dbReference type="EMBL" id="QQK41723.1"/>
    </source>
</evidence>
<dbReference type="Pfam" id="PF00067">
    <property type="entry name" value="p450"/>
    <property type="match status" value="1"/>
</dbReference>
<keyword evidence="4 5" id="KW-0408">Iron</keyword>
<comment type="cofactor">
    <cofactor evidence="1 5">
        <name>heme</name>
        <dbReference type="ChEBI" id="CHEBI:30413"/>
    </cofactor>
</comment>
<feature type="binding site" description="axial binding residue" evidence="5">
    <location>
        <position position="465"/>
    </location>
    <ligand>
        <name>heme</name>
        <dbReference type="ChEBI" id="CHEBI:30413"/>
    </ligand>
    <ligandPart>
        <name>Fe</name>
        <dbReference type="ChEBI" id="CHEBI:18248"/>
    </ligandPart>
</feature>
<dbReference type="PANTHER" id="PTHR24305">
    <property type="entry name" value="CYTOCHROME P450"/>
    <property type="match status" value="1"/>
</dbReference>
<dbReference type="RefSeq" id="XP_014531004.2">
    <property type="nucleotide sequence ID" value="XM_014675518.2"/>
</dbReference>
<dbReference type="PRINTS" id="PR00385">
    <property type="entry name" value="P450"/>
</dbReference>
<dbReference type="InterPro" id="IPR017972">
    <property type="entry name" value="Cyt_P450_CS"/>
</dbReference>
<sequence length="519" mass="58199">MFEVSLVALPVLGPVQITSLVIGLLLVVYISYILYFHPLSQYPGPKIASLTSLWRAYYVYKLVLHEKLVELHQQYGPVVRIGPNHLHFWDGEAIAPIYKGGRKMGKTEFYDAFTAFNPNLFGGRDEDVKKAPPDLIRPPAEQEQVHSLRRRQLAHGFSQASVENFEPLINGHIKILLNKLNKFAQTEEVFDLKSTISYFVLDILGEVAFSRPFNAQVRGEADEIHAINDHILLSCVVGELPFQALSTFLARWSPVSWMRKLGKSRNNLKATCSECVSNKINNASDRRDLLQSLVTAKDVETGASLTEQEINSEAFAMLVAGSHSTSGTLTLLFWHLIHNPEICAAVAAEVASTLQPLQDKDSSYPIKGLEASLPYTMACVKENFRLNPVFTMPLWRRVGSPGGARVGEFDIPCGTNVCISNYVLHHNPEIWGEDHAVFRPDRWLEKDESNQSRFLIPFSIGHRMCIGRNLAMTNILKTVTTLVSQFEFHPISQDDHVRIRSSGIGEMEGSFQCRISAKP</sequence>
<dbReference type="InterPro" id="IPR001128">
    <property type="entry name" value="Cyt_P450"/>
</dbReference>
<dbReference type="GO" id="GO:0043386">
    <property type="term" value="P:mycotoxin biosynthetic process"/>
    <property type="evidence" value="ECO:0007669"/>
    <property type="project" value="UniProtKB-ARBA"/>
</dbReference>
<keyword evidence="6" id="KW-0503">Monooxygenase</keyword>
<keyword evidence="2 5" id="KW-0479">Metal-binding</keyword>
<dbReference type="EMBL" id="CP060774">
    <property type="protein sequence ID" value="QQK41723.1"/>
    <property type="molecule type" value="Genomic_DNA"/>
</dbReference>
<dbReference type="AlphaFoldDB" id="A0A7T6XID2"/>
<dbReference type="KEGG" id="pdp:PDIP_68470"/>
<keyword evidence="3 6" id="KW-0560">Oxidoreductase</keyword>
<accession>A0A7T6XID2</accession>
<evidence type="ECO:0000256" key="2">
    <source>
        <dbReference type="ARBA" id="ARBA00022723"/>
    </source>
</evidence>
<evidence type="ECO:0000256" key="6">
    <source>
        <dbReference type="RuleBase" id="RU000461"/>
    </source>
</evidence>
<proteinExistence type="inferred from homology"/>
<dbReference type="Proteomes" id="UP000595662">
    <property type="component" value="Chromosome 1"/>
</dbReference>
<evidence type="ECO:0000256" key="3">
    <source>
        <dbReference type="ARBA" id="ARBA00023002"/>
    </source>
</evidence>
<dbReference type="PROSITE" id="PS00086">
    <property type="entry name" value="CYTOCHROME_P450"/>
    <property type="match status" value="1"/>
</dbReference>
<dbReference type="GO" id="GO:0004497">
    <property type="term" value="F:monooxygenase activity"/>
    <property type="evidence" value="ECO:0007669"/>
    <property type="project" value="UniProtKB-KW"/>
</dbReference>
<dbReference type="GO" id="GO:0016705">
    <property type="term" value="F:oxidoreductase activity, acting on paired donors, with incorporation or reduction of molecular oxygen"/>
    <property type="evidence" value="ECO:0007669"/>
    <property type="project" value="InterPro"/>
</dbReference>
<evidence type="ECO:0000256" key="5">
    <source>
        <dbReference type="PIRSR" id="PIRSR602401-1"/>
    </source>
</evidence>
<dbReference type="InterPro" id="IPR050121">
    <property type="entry name" value="Cytochrome_P450_monoxygenase"/>
</dbReference>
<reference evidence="8 9" key="1">
    <citation type="submission" date="2020-08" db="EMBL/GenBank/DDBJ databases">
        <title>The completed genome sequence of the pathogenic ascomycete fungus Penicillium digitatum.</title>
        <authorList>
            <person name="Wang M."/>
        </authorList>
    </citation>
    <scope>NUCLEOTIDE SEQUENCE [LARGE SCALE GENOMIC DNA]</scope>
    <source>
        <strain evidence="8 9">PdW03</strain>
    </source>
</reference>
<name>A0A7T6XID2_PENDI</name>
<evidence type="ECO:0000313" key="9">
    <source>
        <dbReference type="Proteomes" id="UP000595662"/>
    </source>
</evidence>
<evidence type="ECO:0000256" key="7">
    <source>
        <dbReference type="SAM" id="Phobius"/>
    </source>
</evidence>
<dbReference type="GO" id="GO:0020037">
    <property type="term" value="F:heme binding"/>
    <property type="evidence" value="ECO:0007669"/>
    <property type="project" value="InterPro"/>
</dbReference>
<keyword evidence="7" id="KW-0472">Membrane</keyword>
<dbReference type="Gene3D" id="1.10.630.10">
    <property type="entry name" value="Cytochrome P450"/>
    <property type="match status" value="1"/>
</dbReference>
<feature type="transmembrane region" description="Helical" evidence="7">
    <location>
        <begin position="15"/>
        <end position="36"/>
    </location>
</feature>
<dbReference type="PANTHER" id="PTHR24305:SF103">
    <property type="entry name" value="P450, PUTATIVE (EUROFUNG)-RELATED"/>
    <property type="match status" value="1"/>
</dbReference>
<dbReference type="InterPro" id="IPR036396">
    <property type="entry name" value="Cyt_P450_sf"/>
</dbReference>
<keyword evidence="7" id="KW-0812">Transmembrane</keyword>
<comment type="similarity">
    <text evidence="6">Belongs to the cytochrome P450 family.</text>
</comment>
<dbReference type="SUPFAM" id="SSF48264">
    <property type="entry name" value="Cytochrome P450"/>
    <property type="match status" value="1"/>
</dbReference>
<evidence type="ECO:0000256" key="1">
    <source>
        <dbReference type="ARBA" id="ARBA00001971"/>
    </source>
</evidence>
<organism evidence="8 9">
    <name type="scientific">Penicillium digitatum</name>
    <name type="common">Green mold</name>
    <dbReference type="NCBI Taxonomy" id="36651"/>
    <lineage>
        <taxon>Eukaryota</taxon>
        <taxon>Fungi</taxon>
        <taxon>Dikarya</taxon>
        <taxon>Ascomycota</taxon>
        <taxon>Pezizomycotina</taxon>
        <taxon>Eurotiomycetes</taxon>
        <taxon>Eurotiomycetidae</taxon>
        <taxon>Eurotiales</taxon>
        <taxon>Aspergillaceae</taxon>
        <taxon>Penicillium</taxon>
    </lineage>
</organism>
<gene>
    <name evidence="8" type="ORF">Pdw03_4577</name>
</gene>
<keyword evidence="7" id="KW-1133">Transmembrane helix</keyword>